<keyword evidence="7" id="KW-0539">Nucleus</keyword>
<dbReference type="PROSITE" id="PS52002">
    <property type="entry name" value="SM"/>
    <property type="match status" value="1"/>
</dbReference>
<dbReference type="Gene3D" id="1.20.1290.10">
    <property type="entry name" value="AhpD-like"/>
    <property type="match status" value="1"/>
</dbReference>
<evidence type="ECO:0000256" key="6">
    <source>
        <dbReference type="ARBA" id="ARBA00023187"/>
    </source>
</evidence>
<dbReference type="SUPFAM" id="SSF69118">
    <property type="entry name" value="AhpD-like"/>
    <property type="match status" value="1"/>
</dbReference>
<dbReference type="OrthoDB" id="5537330at2759"/>
<evidence type="ECO:0000256" key="3">
    <source>
        <dbReference type="ARBA" id="ARBA00022664"/>
    </source>
</evidence>
<comment type="subcellular location">
    <subcellularLocation>
        <location evidence="1">Nucleus</location>
    </subcellularLocation>
</comment>
<dbReference type="InterPro" id="IPR001163">
    <property type="entry name" value="Sm_dom_euk/arc"/>
</dbReference>
<dbReference type="InterPro" id="IPR029032">
    <property type="entry name" value="AhpD-like"/>
</dbReference>
<dbReference type="SUPFAM" id="SSF50182">
    <property type="entry name" value="Sm-like ribonucleoproteins"/>
    <property type="match status" value="1"/>
</dbReference>
<dbReference type="PANTHER" id="PTHR28180">
    <property type="entry name" value="CONSERVED MITOCHONDRIAL PROTEIN-RELATED"/>
    <property type="match status" value="1"/>
</dbReference>
<keyword evidence="4" id="KW-0747">Spliceosome</keyword>
<dbReference type="GO" id="GO:0005688">
    <property type="term" value="C:U6 snRNP"/>
    <property type="evidence" value="ECO:0007669"/>
    <property type="project" value="InterPro"/>
</dbReference>
<evidence type="ECO:0000256" key="2">
    <source>
        <dbReference type="ARBA" id="ARBA00006850"/>
    </source>
</evidence>
<evidence type="ECO:0000259" key="9">
    <source>
        <dbReference type="PROSITE" id="PS52002"/>
    </source>
</evidence>
<dbReference type="InterPro" id="IPR047575">
    <property type="entry name" value="Sm"/>
</dbReference>
<dbReference type="GO" id="GO:0003723">
    <property type="term" value="F:RNA binding"/>
    <property type="evidence" value="ECO:0007669"/>
    <property type="project" value="UniProtKB-KW"/>
</dbReference>
<evidence type="ECO:0000256" key="1">
    <source>
        <dbReference type="ARBA" id="ARBA00004123"/>
    </source>
</evidence>
<evidence type="ECO:0000256" key="7">
    <source>
        <dbReference type="ARBA" id="ARBA00023242"/>
    </source>
</evidence>
<comment type="caution">
    <text evidence="10">The sequence shown here is derived from an EMBL/GenBank/DDBJ whole genome shotgun (WGS) entry which is preliminary data.</text>
</comment>
<dbReference type="SMART" id="SM00651">
    <property type="entry name" value="Sm"/>
    <property type="match status" value="1"/>
</dbReference>
<dbReference type="GO" id="GO:0046540">
    <property type="term" value="C:U4/U6 x U5 tri-snRNP complex"/>
    <property type="evidence" value="ECO:0007669"/>
    <property type="project" value="InterPro"/>
</dbReference>
<dbReference type="Proteomes" id="UP000756921">
    <property type="component" value="Unassembled WGS sequence"/>
</dbReference>
<dbReference type="GO" id="GO:0000398">
    <property type="term" value="P:mRNA splicing, via spliceosome"/>
    <property type="evidence" value="ECO:0007669"/>
    <property type="project" value="InterPro"/>
</dbReference>
<dbReference type="CDD" id="cd01727">
    <property type="entry name" value="LSm8"/>
    <property type="match status" value="1"/>
</dbReference>
<dbReference type="InterPro" id="IPR052999">
    <property type="entry name" value="PTS1_Protein"/>
</dbReference>
<dbReference type="EMBL" id="WJXW01000002">
    <property type="protein sequence ID" value="KAF9739531.1"/>
    <property type="molecule type" value="Genomic_DNA"/>
</dbReference>
<comment type="similarity">
    <text evidence="2">Belongs to the snRNP Sm proteins family.</text>
</comment>
<keyword evidence="6" id="KW-0508">mRNA splicing</keyword>
<evidence type="ECO:0000313" key="11">
    <source>
        <dbReference type="Proteomes" id="UP000756921"/>
    </source>
</evidence>
<dbReference type="GO" id="GO:0005681">
    <property type="term" value="C:spliceosomal complex"/>
    <property type="evidence" value="ECO:0007669"/>
    <property type="project" value="UniProtKB-KW"/>
</dbReference>
<gene>
    <name evidence="10" type="ORF">PMIN01_02165</name>
</gene>
<organism evidence="10 11">
    <name type="scientific">Paraphaeosphaeria minitans</name>
    <dbReference type="NCBI Taxonomy" id="565426"/>
    <lineage>
        <taxon>Eukaryota</taxon>
        <taxon>Fungi</taxon>
        <taxon>Dikarya</taxon>
        <taxon>Ascomycota</taxon>
        <taxon>Pezizomycotina</taxon>
        <taxon>Dothideomycetes</taxon>
        <taxon>Pleosporomycetidae</taxon>
        <taxon>Pleosporales</taxon>
        <taxon>Massarineae</taxon>
        <taxon>Didymosphaeriaceae</taxon>
        <taxon>Paraphaeosphaeria</taxon>
    </lineage>
</organism>
<evidence type="ECO:0000256" key="8">
    <source>
        <dbReference type="ARBA" id="ARBA00023274"/>
    </source>
</evidence>
<name>A0A9P6GQG2_9PLEO</name>
<dbReference type="Gene3D" id="2.30.30.100">
    <property type="match status" value="1"/>
</dbReference>
<dbReference type="FunFam" id="2.30.30.100:FF:000027">
    <property type="entry name" value="U6 snRNA-associated Sm-like protein LSm8"/>
    <property type="match status" value="1"/>
</dbReference>
<evidence type="ECO:0000313" key="10">
    <source>
        <dbReference type="EMBL" id="KAF9739531.1"/>
    </source>
</evidence>
<evidence type="ECO:0000256" key="4">
    <source>
        <dbReference type="ARBA" id="ARBA00022728"/>
    </source>
</evidence>
<dbReference type="InterPro" id="IPR010920">
    <property type="entry name" value="LSM_dom_sf"/>
</dbReference>
<protein>
    <recommendedName>
        <fullName evidence="9">Sm domain-containing protein</fullName>
    </recommendedName>
</protein>
<feature type="domain" description="Sm" evidence="9">
    <location>
        <begin position="295"/>
        <end position="374"/>
    </location>
</feature>
<dbReference type="InterPro" id="IPR034103">
    <property type="entry name" value="Lsm8"/>
</dbReference>
<dbReference type="PANTHER" id="PTHR28180:SF5">
    <property type="entry name" value="DNA POLYMERASE ALPHA SUBUNIT B"/>
    <property type="match status" value="1"/>
</dbReference>
<keyword evidence="8" id="KW-0687">Ribonucleoprotein</keyword>
<accession>A0A9P6GQG2</accession>
<proteinExistence type="inferred from homology"/>
<sequence length="395" mass="44539">MASATLATPAIRPDVSALFQSIERAFTTTSLGDNHWYLLTLAALVGGTEPLLADQLYLHIINKPDCQQSDQRQKVVRTLREALVKLVSIIGVCKPLEAILAIAKVERPEDRDYSFSRKDWANNSENHARGMDWLRKIYTHNTDKTLALFDAHKDFRWISTEITYGLYLSDRQVVDDIDTEVVVLVGIMIQNLPLETAWHIRGSRRIGISLEDVKTMMDCVRKLGEFMGTKLDRIPSADDIEKELRAYTRFVDALPALPVEEPELLLRTTALLHDNDTNPSERSITACRTLDTFYPTTMALNHYLHKKVSVLTLDGRTMVGILESCDGSMNLVLSEAVERIIRPREEDVPSEEVPLGLYIIRGDSVAIIGRVEEELDASIDWTQVRGEVLGTTKHV</sequence>
<dbReference type="AlphaFoldDB" id="A0A9P6GQG2"/>
<dbReference type="Pfam" id="PF01423">
    <property type="entry name" value="LSM"/>
    <property type="match status" value="1"/>
</dbReference>
<keyword evidence="11" id="KW-1185">Reference proteome</keyword>
<evidence type="ECO:0000256" key="5">
    <source>
        <dbReference type="ARBA" id="ARBA00022884"/>
    </source>
</evidence>
<keyword evidence="5" id="KW-0694">RNA-binding</keyword>
<reference evidence="10" key="1">
    <citation type="journal article" date="2020" name="Mol. Plant Microbe Interact.">
        <title>Genome Sequence of the Biocontrol Agent Coniothyrium minitans strain Conio (IMI 134523).</title>
        <authorList>
            <person name="Patel D."/>
            <person name="Shittu T.A."/>
            <person name="Baroncelli R."/>
            <person name="Muthumeenakshi S."/>
            <person name="Osborne T.H."/>
            <person name="Janganan T.K."/>
            <person name="Sreenivasaprasad S."/>
        </authorList>
    </citation>
    <scope>NUCLEOTIDE SEQUENCE</scope>
    <source>
        <strain evidence="10">Conio</strain>
    </source>
</reference>
<keyword evidence="3" id="KW-0507">mRNA processing</keyword>